<dbReference type="SUPFAM" id="SSF49503">
    <property type="entry name" value="Cupredoxins"/>
    <property type="match status" value="3"/>
</dbReference>
<dbReference type="Proteomes" id="UP000323000">
    <property type="component" value="Chromosome 2"/>
</dbReference>
<dbReference type="Pfam" id="PF07732">
    <property type="entry name" value="Cu-oxidase_3"/>
    <property type="match status" value="1"/>
</dbReference>
<dbReference type="EMBL" id="VAHF01000002">
    <property type="protein sequence ID" value="TXG68189.1"/>
    <property type="molecule type" value="Genomic_DNA"/>
</dbReference>
<evidence type="ECO:0000256" key="2">
    <source>
        <dbReference type="ARBA" id="ARBA00023180"/>
    </source>
</evidence>
<evidence type="ECO:0000256" key="1">
    <source>
        <dbReference type="ARBA" id="ARBA00010609"/>
    </source>
</evidence>
<feature type="domain" description="Plastocyanin-like" evidence="5">
    <location>
        <begin position="405"/>
        <end position="524"/>
    </location>
</feature>
<evidence type="ECO:0000313" key="8">
    <source>
        <dbReference type="Proteomes" id="UP000323000"/>
    </source>
</evidence>
<evidence type="ECO:0000256" key="3">
    <source>
        <dbReference type="SAM" id="SignalP"/>
    </source>
</evidence>
<keyword evidence="2" id="KW-0325">Glycoprotein</keyword>
<comment type="similarity">
    <text evidence="1">Belongs to the multicopper oxidase family.</text>
</comment>
<accession>A0A5C7IGP7</accession>
<protein>
    <recommendedName>
        <fullName evidence="9">L-ascorbate oxidase homolog</fullName>
    </recommendedName>
</protein>
<gene>
    <name evidence="7" type="ORF">EZV62_003124</name>
</gene>
<feature type="chain" id="PRO_5023145627" description="L-ascorbate oxidase homolog" evidence="3">
    <location>
        <begin position="23"/>
        <end position="555"/>
    </location>
</feature>
<dbReference type="PANTHER" id="PTHR11709:SF27">
    <property type="entry name" value="OS01G0816700 PROTEIN"/>
    <property type="match status" value="1"/>
</dbReference>
<dbReference type="PANTHER" id="PTHR11709">
    <property type="entry name" value="MULTI-COPPER OXIDASE"/>
    <property type="match status" value="1"/>
</dbReference>
<reference evidence="8" key="1">
    <citation type="journal article" date="2019" name="Gigascience">
        <title>De novo genome assembly of the endangered Acer yangbiense, a plant species with extremely small populations endemic to Yunnan Province, China.</title>
        <authorList>
            <person name="Yang J."/>
            <person name="Wariss H.M."/>
            <person name="Tao L."/>
            <person name="Zhang R."/>
            <person name="Yun Q."/>
            <person name="Hollingsworth P."/>
            <person name="Dao Z."/>
            <person name="Luo G."/>
            <person name="Guo H."/>
            <person name="Ma Y."/>
            <person name="Sun W."/>
        </authorList>
    </citation>
    <scope>NUCLEOTIDE SEQUENCE [LARGE SCALE GENOMIC DNA]</scope>
    <source>
        <strain evidence="8">cv. Malutang</strain>
    </source>
</reference>
<proteinExistence type="inferred from homology"/>
<dbReference type="OrthoDB" id="2121828at2759"/>
<dbReference type="InterPro" id="IPR001117">
    <property type="entry name" value="Cu-oxidase_2nd"/>
</dbReference>
<dbReference type="InterPro" id="IPR008972">
    <property type="entry name" value="Cupredoxin"/>
</dbReference>
<dbReference type="Pfam" id="PF00394">
    <property type="entry name" value="Cu-oxidase"/>
    <property type="match status" value="1"/>
</dbReference>
<keyword evidence="3" id="KW-0732">Signal</keyword>
<evidence type="ECO:0008006" key="9">
    <source>
        <dbReference type="Google" id="ProtNLM"/>
    </source>
</evidence>
<comment type="caution">
    <text evidence="7">The sequence shown here is derived from an EMBL/GenBank/DDBJ whole genome shotgun (WGS) entry which is preliminary data.</text>
</comment>
<dbReference type="InterPro" id="IPR045087">
    <property type="entry name" value="Cu-oxidase_fam"/>
</dbReference>
<evidence type="ECO:0000259" key="6">
    <source>
        <dbReference type="Pfam" id="PF07732"/>
    </source>
</evidence>
<feature type="domain" description="Plastocyanin-like" evidence="6">
    <location>
        <begin position="33"/>
        <end position="146"/>
    </location>
</feature>
<organism evidence="7 8">
    <name type="scientific">Acer yangbiense</name>
    <dbReference type="NCBI Taxonomy" id="1000413"/>
    <lineage>
        <taxon>Eukaryota</taxon>
        <taxon>Viridiplantae</taxon>
        <taxon>Streptophyta</taxon>
        <taxon>Embryophyta</taxon>
        <taxon>Tracheophyta</taxon>
        <taxon>Spermatophyta</taxon>
        <taxon>Magnoliopsida</taxon>
        <taxon>eudicotyledons</taxon>
        <taxon>Gunneridae</taxon>
        <taxon>Pentapetalae</taxon>
        <taxon>rosids</taxon>
        <taxon>malvids</taxon>
        <taxon>Sapindales</taxon>
        <taxon>Sapindaceae</taxon>
        <taxon>Hippocastanoideae</taxon>
        <taxon>Acereae</taxon>
        <taxon>Acer</taxon>
    </lineage>
</organism>
<dbReference type="InterPro" id="IPR011706">
    <property type="entry name" value="Cu-oxidase_C"/>
</dbReference>
<dbReference type="AlphaFoldDB" id="A0A5C7IGP7"/>
<name>A0A5C7IGP7_9ROSI</name>
<dbReference type="Gene3D" id="2.60.40.420">
    <property type="entry name" value="Cupredoxins - blue copper proteins"/>
    <property type="match status" value="3"/>
</dbReference>
<dbReference type="InterPro" id="IPR011707">
    <property type="entry name" value="Cu-oxidase-like_N"/>
</dbReference>
<evidence type="ECO:0000259" key="5">
    <source>
        <dbReference type="Pfam" id="PF07731"/>
    </source>
</evidence>
<keyword evidence="8" id="KW-1185">Reference proteome</keyword>
<sequence length="555" mass="62413">MASAVLVFLLCLTAGALTTVHGEDPYLFYTWNITYGTISPLGVPQQVILINGQFPGPTINSTTNNNVIVNVFNNIDEPFLLTWSGIQHRKNSWQDGVLGTMCPILPGTNYTYHFQVKDQIGTYMYYPSTALHRAAGAFGGLNVHSRSVIPIPYTLPLENDDFYVLINDWYTKSHSELRKLLDSGRTLARPQGVLINGQSGKTDGKGKPLFTLKPGRTYKFRICNPGLRTTLNFRIQGHNMKLVEMEGSHVVQNVYKSLDVHVGQCYSVLVKADQEPKDYYLVASSRFLKGEPMMATALISYEGGKGPASPELPKGPVGWAWSLNQFRTFRWNLTASAARPNPQGSYHYGEINITQTYKFVSSANKVDGKLRYAINGVSHVNPTTPPKFAEYFGVPEKVFKYDVMSITPPAEKITKVTVDTNIRNVTFHDFVEVIFENHENTVQSWKVDGFSFFAVAVEPGTWTPEKRKNYNLQDAVSRHTVQVFPKSWAAILLTFDNAGMWNIRSELTERTYLGQQLYISVYSPRRSLKEEYNLPDNSPLCGIVADMPKPKPYNQ</sequence>
<dbReference type="Pfam" id="PF07731">
    <property type="entry name" value="Cu-oxidase_2"/>
    <property type="match status" value="1"/>
</dbReference>
<feature type="signal peptide" evidence="3">
    <location>
        <begin position="1"/>
        <end position="22"/>
    </location>
</feature>
<feature type="domain" description="Plastocyanin-like" evidence="4">
    <location>
        <begin position="161"/>
        <end position="303"/>
    </location>
</feature>
<dbReference type="GO" id="GO:0016491">
    <property type="term" value="F:oxidoreductase activity"/>
    <property type="evidence" value="ECO:0007669"/>
    <property type="project" value="InterPro"/>
</dbReference>
<evidence type="ECO:0000259" key="4">
    <source>
        <dbReference type="Pfam" id="PF00394"/>
    </source>
</evidence>
<evidence type="ECO:0000313" key="7">
    <source>
        <dbReference type="EMBL" id="TXG68189.1"/>
    </source>
</evidence>
<dbReference type="GO" id="GO:0005507">
    <property type="term" value="F:copper ion binding"/>
    <property type="evidence" value="ECO:0007669"/>
    <property type="project" value="InterPro"/>
</dbReference>